<accession>A0A9P1GQQ2</accession>
<feature type="region of interest" description="Disordered" evidence="1">
    <location>
        <begin position="124"/>
        <end position="144"/>
    </location>
</feature>
<evidence type="ECO:0000256" key="1">
    <source>
        <dbReference type="SAM" id="MobiDB-lite"/>
    </source>
</evidence>
<protein>
    <submittedName>
        <fullName evidence="2">Uncharacterized protein</fullName>
    </submittedName>
</protein>
<reference evidence="2" key="1">
    <citation type="submission" date="2022-10" db="EMBL/GenBank/DDBJ databases">
        <authorList>
            <person name="Chen Y."/>
            <person name="Dougan E. K."/>
            <person name="Chan C."/>
            <person name="Rhodes N."/>
            <person name="Thang M."/>
        </authorList>
    </citation>
    <scope>NUCLEOTIDE SEQUENCE</scope>
</reference>
<evidence type="ECO:0000313" key="3">
    <source>
        <dbReference type="EMBL" id="CAL4806418.1"/>
    </source>
</evidence>
<sequence>MLGASVHKHAQEEAARLQVEELLRRETQERLKHHETQSELVDSLQRTVAIFDALIRKDMEERKLEMKHIWAPRLDFFLAVGQKSEKEAIDGHTHDLSSKVKAIGSDTEDLEGETRLRPRVVARSSPSLPGVVSPSVRSGAGGGNSPNVVTYRPAAVLPASQARIVYPSTVRQAPPAPIALLSTRSELIAAPGRSLSPSRRIDHSEVVCGKARYQGERAHNAEIFMTP</sequence>
<keyword evidence="4" id="KW-1185">Reference proteome</keyword>
<dbReference type="EMBL" id="CAMXCT020006733">
    <property type="protein sequence ID" value="CAL1172481.1"/>
    <property type="molecule type" value="Genomic_DNA"/>
</dbReference>
<proteinExistence type="predicted"/>
<dbReference type="AlphaFoldDB" id="A0A9P1GQQ2"/>
<dbReference type="EMBL" id="CAMXCT010006733">
    <property type="protein sequence ID" value="CAI4019106.1"/>
    <property type="molecule type" value="Genomic_DNA"/>
</dbReference>
<gene>
    <name evidence="2" type="ORF">C1SCF055_LOCUS43627</name>
</gene>
<dbReference type="Proteomes" id="UP001152797">
    <property type="component" value="Unassembled WGS sequence"/>
</dbReference>
<organism evidence="2">
    <name type="scientific">Cladocopium goreaui</name>
    <dbReference type="NCBI Taxonomy" id="2562237"/>
    <lineage>
        <taxon>Eukaryota</taxon>
        <taxon>Sar</taxon>
        <taxon>Alveolata</taxon>
        <taxon>Dinophyceae</taxon>
        <taxon>Suessiales</taxon>
        <taxon>Symbiodiniaceae</taxon>
        <taxon>Cladocopium</taxon>
    </lineage>
</organism>
<dbReference type="EMBL" id="CAMXCT030006733">
    <property type="protein sequence ID" value="CAL4806418.1"/>
    <property type="molecule type" value="Genomic_DNA"/>
</dbReference>
<comment type="caution">
    <text evidence="2">The sequence shown here is derived from an EMBL/GenBank/DDBJ whole genome shotgun (WGS) entry which is preliminary data.</text>
</comment>
<feature type="compositionally biased region" description="Low complexity" evidence="1">
    <location>
        <begin position="124"/>
        <end position="138"/>
    </location>
</feature>
<reference evidence="3 4" key="2">
    <citation type="submission" date="2024-05" db="EMBL/GenBank/DDBJ databases">
        <authorList>
            <person name="Chen Y."/>
            <person name="Shah S."/>
            <person name="Dougan E. K."/>
            <person name="Thang M."/>
            <person name="Chan C."/>
        </authorList>
    </citation>
    <scope>NUCLEOTIDE SEQUENCE [LARGE SCALE GENOMIC DNA]</scope>
</reference>
<evidence type="ECO:0000313" key="4">
    <source>
        <dbReference type="Proteomes" id="UP001152797"/>
    </source>
</evidence>
<evidence type="ECO:0000313" key="2">
    <source>
        <dbReference type="EMBL" id="CAI4019106.1"/>
    </source>
</evidence>
<name>A0A9P1GQQ2_9DINO</name>